<keyword evidence="1" id="KW-1133">Transmembrane helix</keyword>
<reference evidence="5" key="1">
    <citation type="submission" date="2020-12" db="EMBL/GenBank/DDBJ databases">
        <title>Hymenobacter sp.</title>
        <authorList>
            <person name="Kim M.K."/>
        </authorList>
    </citation>
    <scope>NUCLEOTIDE SEQUENCE [LARGE SCALE GENOMIC DNA]</scope>
    <source>
        <strain evidence="5">BT325</strain>
    </source>
</reference>
<dbReference type="InterPro" id="IPR000160">
    <property type="entry name" value="GGDEF_dom"/>
</dbReference>
<accession>A0ABS0XZ54</accession>
<dbReference type="EMBL" id="JAELXT010000005">
    <property type="protein sequence ID" value="MBJ6125323.1"/>
    <property type="molecule type" value="Genomic_DNA"/>
</dbReference>
<proteinExistence type="predicted"/>
<dbReference type="NCBIfam" id="TIGR00254">
    <property type="entry name" value="GGDEF"/>
    <property type="match status" value="1"/>
</dbReference>
<keyword evidence="1" id="KW-0472">Membrane</keyword>
<dbReference type="SUPFAM" id="SSF55073">
    <property type="entry name" value="Nucleotide cyclase"/>
    <property type="match status" value="1"/>
</dbReference>
<dbReference type="Proteomes" id="UP000620670">
    <property type="component" value="Unassembled WGS sequence"/>
</dbReference>
<dbReference type="InterPro" id="IPR001633">
    <property type="entry name" value="EAL_dom"/>
</dbReference>
<dbReference type="CDD" id="cd01949">
    <property type="entry name" value="GGDEF"/>
    <property type="match status" value="1"/>
</dbReference>
<gene>
    <name evidence="4" type="ORF">JAO75_07855</name>
</gene>
<dbReference type="InterPro" id="IPR007892">
    <property type="entry name" value="CHASE4"/>
</dbReference>
<dbReference type="InterPro" id="IPR035919">
    <property type="entry name" value="EAL_sf"/>
</dbReference>
<dbReference type="Pfam" id="PF00563">
    <property type="entry name" value="EAL"/>
    <property type="match status" value="1"/>
</dbReference>
<dbReference type="SUPFAM" id="SSF141868">
    <property type="entry name" value="EAL domain-like"/>
    <property type="match status" value="1"/>
</dbReference>
<feature type="transmembrane region" description="Helical" evidence="1">
    <location>
        <begin position="20"/>
        <end position="42"/>
    </location>
</feature>
<keyword evidence="5" id="KW-1185">Reference proteome</keyword>
<dbReference type="Pfam" id="PF00990">
    <property type="entry name" value="GGDEF"/>
    <property type="match status" value="1"/>
</dbReference>
<evidence type="ECO:0000256" key="1">
    <source>
        <dbReference type="SAM" id="Phobius"/>
    </source>
</evidence>
<dbReference type="PANTHER" id="PTHR44757:SF2">
    <property type="entry name" value="BIOFILM ARCHITECTURE MAINTENANCE PROTEIN MBAA"/>
    <property type="match status" value="1"/>
</dbReference>
<evidence type="ECO:0000259" key="2">
    <source>
        <dbReference type="PROSITE" id="PS50883"/>
    </source>
</evidence>
<protein>
    <submittedName>
        <fullName evidence="4">EAL domain-containing protein</fullName>
    </submittedName>
</protein>
<dbReference type="InterPro" id="IPR052155">
    <property type="entry name" value="Biofilm_reg_signaling"/>
</dbReference>
<dbReference type="Gene3D" id="3.20.20.450">
    <property type="entry name" value="EAL domain"/>
    <property type="match status" value="1"/>
</dbReference>
<dbReference type="SMART" id="SM00052">
    <property type="entry name" value="EAL"/>
    <property type="match status" value="1"/>
</dbReference>
<evidence type="ECO:0000313" key="5">
    <source>
        <dbReference type="Proteomes" id="UP000620670"/>
    </source>
</evidence>
<evidence type="ECO:0000259" key="3">
    <source>
        <dbReference type="PROSITE" id="PS50887"/>
    </source>
</evidence>
<feature type="transmembrane region" description="Helical" evidence="1">
    <location>
        <begin position="280"/>
        <end position="299"/>
    </location>
</feature>
<dbReference type="Gene3D" id="3.30.70.270">
    <property type="match status" value="1"/>
</dbReference>
<dbReference type="InterPro" id="IPR029787">
    <property type="entry name" value="Nucleotide_cyclase"/>
</dbReference>
<dbReference type="PANTHER" id="PTHR44757">
    <property type="entry name" value="DIGUANYLATE CYCLASE DGCP"/>
    <property type="match status" value="1"/>
</dbReference>
<feature type="domain" description="EAL" evidence="2">
    <location>
        <begin position="498"/>
        <end position="747"/>
    </location>
</feature>
<dbReference type="RefSeq" id="WP_199048070.1">
    <property type="nucleotide sequence ID" value="NZ_JAELXT010000005.1"/>
</dbReference>
<evidence type="ECO:0000313" key="4">
    <source>
        <dbReference type="EMBL" id="MBJ6125323.1"/>
    </source>
</evidence>
<dbReference type="PROSITE" id="PS50883">
    <property type="entry name" value="EAL"/>
    <property type="match status" value="1"/>
</dbReference>
<feature type="domain" description="GGDEF" evidence="3">
    <location>
        <begin position="356"/>
        <end position="489"/>
    </location>
</feature>
<sequence>MLSKIPSSDRAEWPFVRGVLLPVVLVAFTTLTMGAGAILWAVDKSNDISAERQLLTTEASIRAAVQELAQQQEMVAIWDDAVVELNKRPLDLKWVDANFGVWLNKTFGQDEIYILDERNEPLVATVGDSRVPAEEYERVRASVSDLVAGIRGAPGSQHRQHVENLADAPYLKTGQAVHDAHMLELNGRPAAVSLMKIIPESEDVPYPHGREFLLLSIRFLDGSFITQLAERNLIDGLRFSATDTPELGEVSVPVKSDVGKHIGYFIWNPELPGDRVLRSIGPVMAAAAVMILLLLGALVRRLRQSTTALERTVLELKASEAQAHHLAFHDVLTGLPNRALFTDRLNHAIARMQDGEQVAVMMLDLDRFKHVNDTLGHHAGDSLIQEFAIRLSKLVDGDVTVTRLGGDEFAIVQTFKSGTDAPQALCERILAASEQSYEVLGNQIFVGASIGLVLAPDAGLDRIELLRKADIALYRAKGEGRNCYRLFTPEMDETINVSRIIEEDLRAALATGEGIEVAYQPQISQSGVVVGVEALARWHHPTRGYIQPSQFIPVAEQTRLIVPLGEWILRQACTASRRWPDLFVSVNLSPVQFRSSDFADRLIAIVRECGGHPHRIELEVTEGVLLEEDGRTTDALRRLREAGFRIALDDFGTGYSSLGYLHRFEVDKIKIDRSFTQSLGQGGKAANLIKAIVALGHAMSVTVTAEGVETETQRSFLDTAGCNEMQGFLFSKAVPEEQLMRMLSRASSKQTLSYVNAVAVRSNG</sequence>
<dbReference type="PROSITE" id="PS50887">
    <property type="entry name" value="GGDEF"/>
    <property type="match status" value="1"/>
</dbReference>
<dbReference type="CDD" id="cd01948">
    <property type="entry name" value="EAL"/>
    <property type="match status" value="1"/>
</dbReference>
<comment type="caution">
    <text evidence="4">The sequence shown here is derived from an EMBL/GenBank/DDBJ whole genome shotgun (WGS) entry which is preliminary data.</text>
</comment>
<dbReference type="Pfam" id="PF05228">
    <property type="entry name" value="CHASE4"/>
    <property type="match status" value="1"/>
</dbReference>
<dbReference type="SMART" id="SM00267">
    <property type="entry name" value="GGDEF"/>
    <property type="match status" value="1"/>
</dbReference>
<organism evidence="4 5">
    <name type="scientific">Microvirga splendida</name>
    <dbReference type="NCBI Taxonomy" id="2795727"/>
    <lineage>
        <taxon>Bacteria</taxon>
        <taxon>Pseudomonadati</taxon>
        <taxon>Pseudomonadota</taxon>
        <taxon>Alphaproteobacteria</taxon>
        <taxon>Hyphomicrobiales</taxon>
        <taxon>Methylobacteriaceae</taxon>
        <taxon>Microvirga</taxon>
    </lineage>
</organism>
<dbReference type="InterPro" id="IPR043128">
    <property type="entry name" value="Rev_trsase/Diguanyl_cyclase"/>
</dbReference>
<name>A0ABS0XZ54_9HYPH</name>
<keyword evidence="1" id="KW-0812">Transmembrane</keyword>